<name>A0A1K2HBC2_9LACT</name>
<protein>
    <submittedName>
        <fullName evidence="1">Uncharacterized protein</fullName>
    </submittedName>
</protein>
<dbReference type="STRING" id="1122154.SAMN02746068_01032"/>
<proteinExistence type="predicted"/>
<sequence length="160" mass="18478">MILTGETTYAVSNELYLVRVLNGFDMCGSSLDNLAYVKSLYHILDDLKKISEDNVHELWTKGTCKEVELYEKCLKYIKFKKGISFGYYLELVNNALNANDGIYPHDIVHMCSDRLSISKTGLPSHELEEEVRKFFNKNVVISRKEIDEFTNHILKGGYRK</sequence>
<dbReference type="EMBL" id="FPKS01000004">
    <property type="protein sequence ID" value="SFZ73989.1"/>
    <property type="molecule type" value="Genomic_DNA"/>
</dbReference>
<organism evidence="1 2">
    <name type="scientific">Pseudolactococcus chungangensis CAU 28 = DSM 22330</name>
    <dbReference type="NCBI Taxonomy" id="1122154"/>
    <lineage>
        <taxon>Bacteria</taxon>
        <taxon>Bacillati</taxon>
        <taxon>Bacillota</taxon>
        <taxon>Bacilli</taxon>
        <taxon>Lactobacillales</taxon>
        <taxon>Streptococcaceae</taxon>
        <taxon>Pseudolactococcus</taxon>
    </lineage>
</organism>
<dbReference type="AlphaFoldDB" id="A0A1K2HBC2"/>
<evidence type="ECO:0000313" key="1">
    <source>
        <dbReference type="EMBL" id="SFZ73989.1"/>
    </source>
</evidence>
<dbReference type="Proteomes" id="UP000185655">
    <property type="component" value="Unassembled WGS sequence"/>
</dbReference>
<reference evidence="1 2" key="1">
    <citation type="submission" date="2016-11" db="EMBL/GenBank/DDBJ databases">
        <authorList>
            <person name="Jaros S."/>
            <person name="Januszkiewicz K."/>
            <person name="Wedrychowicz H."/>
        </authorList>
    </citation>
    <scope>NUCLEOTIDE SEQUENCE [LARGE SCALE GENOMIC DNA]</scope>
    <source>
        <strain evidence="1 2">DSM 22330</strain>
    </source>
</reference>
<accession>A0A1K2HBC2</accession>
<dbReference type="RefSeq" id="WP_031366190.1">
    <property type="nucleotide sequence ID" value="NZ_FPKS01000004.1"/>
</dbReference>
<gene>
    <name evidence="1" type="ORF">SAMN02746068_01032</name>
</gene>
<evidence type="ECO:0000313" key="2">
    <source>
        <dbReference type="Proteomes" id="UP000185655"/>
    </source>
</evidence>